<gene>
    <name evidence="5" type="ORF">CY34DRAFT_805183</name>
</gene>
<evidence type="ECO:0000256" key="2">
    <source>
        <dbReference type="ARBA" id="ARBA00023026"/>
    </source>
</evidence>
<dbReference type="Proteomes" id="UP000054485">
    <property type="component" value="Unassembled WGS sequence"/>
</dbReference>
<dbReference type="InterPro" id="IPR018392">
    <property type="entry name" value="LysM"/>
</dbReference>
<dbReference type="GO" id="GO:0008061">
    <property type="term" value="F:chitin binding"/>
    <property type="evidence" value="ECO:0007669"/>
    <property type="project" value="UniProtKB-KW"/>
</dbReference>
<dbReference type="PANTHER" id="PTHR34997:SF1">
    <property type="entry name" value="PEPTIDOGLYCAN-BINDING LYSIN DOMAIN"/>
    <property type="match status" value="1"/>
</dbReference>
<organism evidence="5 6">
    <name type="scientific">Suillus luteus UH-Slu-Lm8-n1</name>
    <dbReference type="NCBI Taxonomy" id="930992"/>
    <lineage>
        <taxon>Eukaryota</taxon>
        <taxon>Fungi</taxon>
        <taxon>Dikarya</taxon>
        <taxon>Basidiomycota</taxon>
        <taxon>Agaricomycotina</taxon>
        <taxon>Agaricomycetes</taxon>
        <taxon>Agaricomycetidae</taxon>
        <taxon>Boletales</taxon>
        <taxon>Suillineae</taxon>
        <taxon>Suillaceae</taxon>
        <taxon>Suillus</taxon>
    </lineage>
</organism>
<keyword evidence="2" id="KW-0843">Virulence</keyword>
<dbReference type="InParanoid" id="A0A0D0AK08"/>
<protein>
    <submittedName>
        <fullName evidence="5">Carbohydrate-binding module family 50 protein</fullName>
    </submittedName>
</protein>
<keyword evidence="6" id="KW-1185">Reference proteome</keyword>
<name>A0A0D0AK08_9AGAM</name>
<dbReference type="SUPFAM" id="SSF54106">
    <property type="entry name" value="LysM domain"/>
    <property type="match status" value="2"/>
</dbReference>
<feature type="signal peptide" evidence="3">
    <location>
        <begin position="1"/>
        <end position="22"/>
    </location>
</feature>
<proteinExistence type="predicted"/>
<reference evidence="6" key="2">
    <citation type="submission" date="2015-01" db="EMBL/GenBank/DDBJ databases">
        <title>Evolutionary Origins and Diversification of the Mycorrhizal Mutualists.</title>
        <authorList>
            <consortium name="DOE Joint Genome Institute"/>
            <consortium name="Mycorrhizal Genomics Consortium"/>
            <person name="Kohler A."/>
            <person name="Kuo A."/>
            <person name="Nagy L.G."/>
            <person name="Floudas D."/>
            <person name="Copeland A."/>
            <person name="Barry K.W."/>
            <person name="Cichocki N."/>
            <person name="Veneault-Fourrey C."/>
            <person name="LaButti K."/>
            <person name="Lindquist E.A."/>
            <person name="Lipzen A."/>
            <person name="Lundell T."/>
            <person name="Morin E."/>
            <person name="Murat C."/>
            <person name="Riley R."/>
            <person name="Ohm R."/>
            <person name="Sun H."/>
            <person name="Tunlid A."/>
            <person name="Henrissat B."/>
            <person name="Grigoriev I.V."/>
            <person name="Hibbett D.S."/>
            <person name="Martin F."/>
        </authorList>
    </citation>
    <scope>NUCLEOTIDE SEQUENCE [LARGE SCALE GENOMIC DNA]</scope>
    <source>
        <strain evidence="6">UH-Slu-Lm8-n1</strain>
    </source>
</reference>
<evidence type="ECO:0000256" key="1">
    <source>
        <dbReference type="ARBA" id="ARBA00022669"/>
    </source>
</evidence>
<reference evidence="5 6" key="1">
    <citation type="submission" date="2014-04" db="EMBL/GenBank/DDBJ databases">
        <authorList>
            <consortium name="DOE Joint Genome Institute"/>
            <person name="Kuo A."/>
            <person name="Ruytinx J."/>
            <person name="Rineau F."/>
            <person name="Colpaert J."/>
            <person name="Kohler A."/>
            <person name="Nagy L.G."/>
            <person name="Floudas D."/>
            <person name="Copeland A."/>
            <person name="Barry K.W."/>
            <person name="Cichocki N."/>
            <person name="Veneault-Fourrey C."/>
            <person name="LaButti K."/>
            <person name="Lindquist E.A."/>
            <person name="Lipzen A."/>
            <person name="Lundell T."/>
            <person name="Morin E."/>
            <person name="Murat C."/>
            <person name="Sun H."/>
            <person name="Tunlid A."/>
            <person name="Henrissat B."/>
            <person name="Grigoriev I.V."/>
            <person name="Hibbett D.S."/>
            <person name="Martin F."/>
            <person name="Nordberg H.P."/>
            <person name="Cantor M.N."/>
            <person name="Hua S.X."/>
        </authorList>
    </citation>
    <scope>NUCLEOTIDE SEQUENCE [LARGE SCALE GENOMIC DNA]</scope>
    <source>
        <strain evidence="5 6">UH-Slu-Lm8-n1</strain>
    </source>
</reference>
<dbReference type="EMBL" id="KN835245">
    <property type="protein sequence ID" value="KIK42206.1"/>
    <property type="molecule type" value="Genomic_DNA"/>
</dbReference>
<feature type="domain" description="LysM" evidence="4">
    <location>
        <begin position="88"/>
        <end position="134"/>
    </location>
</feature>
<keyword evidence="1" id="KW-0147">Chitin-binding</keyword>
<dbReference type="STRING" id="930992.A0A0D0AK08"/>
<evidence type="ECO:0000256" key="3">
    <source>
        <dbReference type="SAM" id="SignalP"/>
    </source>
</evidence>
<accession>A0A0D0AK08</accession>
<dbReference type="SMART" id="SM00257">
    <property type="entry name" value="LysM"/>
    <property type="match status" value="2"/>
</dbReference>
<keyword evidence="3" id="KW-0732">Signal</keyword>
<sequence length="141" mass="14531">MHASFFTARLVALAAIASVVSGQSVLPARCDRNVTVRAGDTCDAISAANSVSTYQLATVNSGVIDSACDNLYIGEIICLGISGQDCNVTHVLQTGDTCFSVATAAGIPLNTLLANNPNVNSNCTNVYPGEVLCTASQIYVN</sequence>
<dbReference type="AlphaFoldDB" id="A0A0D0AK08"/>
<feature type="domain" description="LysM" evidence="4">
    <location>
        <begin position="32"/>
        <end position="79"/>
    </location>
</feature>
<dbReference type="Gene3D" id="3.10.350.10">
    <property type="entry name" value="LysM domain"/>
    <property type="match status" value="2"/>
</dbReference>
<dbReference type="Pfam" id="PF01476">
    <property type="entry name" value="LysM"/>
    <property type="match status" value="2"/>
</dbReference>
<dbReference type="HOGENOM" id="CLU_010591_6_1_1"/>
<dbReference type="PANTHER" id="PTHR34997">
    <property type="entry name" value="AM15"/>
    <property type="match status" value="1"/>
</dbReference>
<evidence type="ECO:0000259" key="4">
    <source>
        <dbReference type="PROSITE" id="PS51782"/>
    </source>
</evidence>
<feature type="chain" id="PRO_5002224112" evidence="3">
    <location>
        <begin position="23"/>
        <end position="141"/>
    </location>
</feature>
<dbReference type="CDD" id="cd00118">
    <property type="entry name" value="LysM"/>
    <property type="match status" value="1"/>
</dbReference>
<dbReference type="PROSITE" id="PS51782">
    <property type="entry name" value="LYSM"/>
    <property type="match status" value="2"/>
</dbReference>
<evidence type="ECO:0000313" key="5">
    <source>
        <dbReference type="EMBL" id="KIK42206.1"/>
    </source>
</evidence>
<evidence type="ECO:0000313" key="6">
    <source>
        <dbReference type="Proteomes" id="UP000054485"/>
    </source>
</evidence>
<dbReference type="InterPro" id="IPR036779">
    <property type="entry name" value="LysM_dom_sf"/>
</dbReference>
<dbReference type="OrthoDB" id="5985073at2759"/>
<dbReference type="InterPro" id="IPR052210">
    <property type="entry name" value="LysM1-like"/>
</dbReference>